<evidence type="ECO:0000256" key="1">
    <source>
        <dbReference type="ARBA" id="ARBA00009437"/>
    </source>
</evidence>
<dbReference type="Proteomes" id="UP000187001">
    <property type="component" value="Unassembled WGS sequence"/>
</dbReference>
<dbReference type="GO" id="GO:0003677">
    <property type="term" value="F:DNA binding"/>
    <property type="evidence" value="ECO:0007669"/>
    <property type="project" value="UniProtKB-KW"/>
</dbReference>
<evidence type="ECO:0000313" key="7">
    <source>
        <dbReference type="EMBL" id="OMC50663.1"/>
    </source>
</evidence>
<evidence type="ECO:0000256" key="2">
    <source>
        <dbReference type="ARBA" id="ARBA00023015"/>
    </source>
</evidence>
<keyword evidence="4" id="KW-0010">Activator</keyword>
<dbReference type="AlphaFoldDB" id="A0ABD6QTF7"/>
<organism evidence="7 8">
    <name type="scientific">Mycolicibacterium fortuitum</name>
    <name type="common">Mycobacterium fortuitum</name>
    <dbReference type="NCBI Taxonomy" id="1766"/>
    <lineage>
        <taxon>Bacteria</taxon>
        <taxon>Bacillati</taxon>
        <taxon>Actinomycetota</taxon>
        <taxon>Actinomycetes</taxon>
        <taxon>Mycobacteriales</taxon>
        <taxon>Mycobacteriaceae</taxon>
        <taxon>Mycolicibacterium</taxon>
    </lineage>
</organism>
<dbReference type="Pfam" id="PF03466">
    <property type="entry name" value="LysR_substrate"/>
    <property type="match status" value="1"/>
</dbReference>
<keyword evidence="2" id="KW-0805">Transcription regulation</keyword>
<dbReference type="Pfam" id="PF00126">
    <property type="entry name" value="HTH_1"/>
    <property type="match status" value="1"/>
</dbReference>
<proteinExistence type="inferred from homology"/>
<dbReference type="InterPro" id="IPR036388">
    <property type="entry name" value="WH-like_DNA-bd_sf"/>
</dbReference>
<dbReference type="InterPro" id="IPR000847">
    <property type="entry name" value="LysR_HTH_N"/>
</dbReference>
<dbReference type="SUPFAM" id="SSF46785">
    <property type="entry name" value="Winged helix' DNA-binding domain"/>
    <property type="match status" value="1"/>
</dbReference>
<feature type="domain" description="HTH lysR-type" evidence="6">
    <location>
        <begin position="1"/>
        <end position="58"/>
    </location>
</feature>
<keyword evidence="3" id="KW-0238">DNA-binding</keyword>
<sequence length="313" mass="33532">MDVGRLRMLRELADHGTVGAVAQVLSMTPSAVSQQLKILQREAGVPLIEPDGRRVRLTDAGQVLVEHADAVLAALDRARAEMDAYRSTPRGAVSVSLFPSGAAMLLAPLIIRAAERGVQVLGRDVDVPASRAPAQLADFDVVVVHRDERDVASWGPRFEATELLREPLDVVLPPAHPLADRDNVRLADLADEHWIGVEGGLMVDDVLNSIAIISGVQPRITQRINDFRVVEELVHAGAGIALMPRYVRLARELVRVPITDISVARRVEAITRAGAGNRPAVAAVLEDLCAIAAGISSPADEHARARSAGPARD</sequence>
<protein>
    <submittedName>
        <fullName evidence="7">LysR family transcriptional regulator</fullName>
    </submittedName>
</protein>
<evidence type="ECO:0000256" key="3">
    <source>
        <dbReference type="ARBA" id="ARBA00023125"/>
    </source>
</evidence>
<comment type="similarity">
    <text evidence="1">Belongs to the LysR transcriptional regulatory family.</text>
</comment>
<dbReference type="Gene3D" id="1.10.10.10">
    <property type="entry name" value="Winged helix-like DNA-binding domain superfamily/Winged helix DNA-binding domain"/>
    <property type="match status" value="1"/>
</dbReference>
<dbReference type="InterPro" id="IPR011991">
    <property type="entry name" value="ArsR-like_HTH"/>
</dbReference>
<reference evidence="7 8" key="1">
    <citation type="submission" date="2016-07" db="EMBL/GenBank/DDBJ databases">
        <authorList>
            <person name="Sutton G."/>
            <person name="Brinkac L."/>
            <person name="Sanka R."/>
            <person name="Adams M."/>
            <person name="Lau E."/>
            <person name="Kumar A."/>
            <person name="Macaden R."/>
        </authorList>
    </citation>
    <scope>NUCLEOTIDE SEQUENCE [LARGE SCALE GENOMIC DNA]</scope>
    <source>
        <strain evidence="7 8">GA-0871</strain>
    </source>
</reference>
<dbReference type="InterPro" id="IPR005119">
    <property type="entry name" value="LysR_subst-bd"/>
</dbReference>
<accession>A0ABD6QTF7</accession>
<evidence type="ECO:0000259" key="6">
    <source>
        <dbReference type="PROSITE" id="PS50931"/>
    </source>
</evidence>
<dbReference type="CDD" id="cd00090">
    <property type="entry name" value="HTH_ARSR"/>
    <property type="match status" value="1"/>
</dbReference>
<gene>
    <name evidence="7" type="ORF">A5742_19660</name>
</gene>
<dbReference type="PANTHER" id="PTHR30346">
    <property type="entry name" value="TRANSCRIPTIONAL DUAL REGULATOR HCAR-RELATED"/>
    <property type="match status" value="1"/>
</dbReference>
<dbReference type="RefSeq" id="WP_076203416.1">
    <property type="nucleotide sequence ID" value="NZ_MBER01000021.1"/>
</dbReference>
<dbReference type="Gene3D" id="3.40.190.10">
    <property type="entry name" value="Periplasmic binding protein-like II"/>
    <property type="match status" value="2"/>
</dbReference>
<comment type="caution">
    <text evidence="7">The sequence shown here is derived from an EMBL/GenBank/DDBJ whole genome shotgun (WGS) entry which is preliminary data.</text>
</comment>
<dbReference type="SUPFAM" id="SSF53850">
    <property type="entry name" value="Periplasmic binding protein-like II"/>
    <property type="match status" value="1"/>
</dbReference>
<dbReference type="InterPro" id="IPR036390">
    <property type="entry name" value="WH_DNA-bd_sf"/>
</dbReference>
<dbReference type="PANTHER" id="PTHR30346:SF29">
    <property type="entry name" value="LYSR SUBSTRATE-BINDING"/>
    <property type="match status" value="1"/>
</dbReference>
<evidence type="ECO:0000256" key="4">
    <source>
        <dbReference type="ARBA" id="ARBA00023159"/>
    </source>
</evidence>
<dbReference type="EMBL" id="MBER01000021">
    <property type="protein sequence ID" value="OMC50663.1"/>
    <property type="molecule type" value="Genomic_DNA"/>
</dbReference>
<dbReference type="PROSITE" id="PS50931">
    <property type="entry name" value="HTH_LYSR"/>
    <property type="match status" value="1"/>
</dbReference>
<name>A0ABD6QTF7_MYCFO</name>
<keyword evidence="5" id="KW-0804">Transcription</keyword>
<evidence type="ECO:0000256" key="5">
    <source>
        <dbReference type="ARBA" id="ARBA00023163"/>
    </source>
</evidence>
<evidence type="ECO:0000313" key="8">
    <source>
        <dbReference type="Proteomes" id="UP000187001"/>
    </source>
</evidence>